<sequence length="180" mass="20179">MDALIDLLFGNPFLLFLIIAGIVSFLQRLGNKGKQEETKKTAGRPAQGRAAEKKEIDWREIFRQEEAPPAKQEHRPAPAMSQAETSRGTNQVPYNMEDNAESELEKAKNQLHNRYEELKKKKELALKQANKLADSPIVRSEIADNRSGGILDFKNVSGDDIVKGIVWAEVLGKPKARTSR</sequence>
<name>A0A1H3KJI0_9BACI</name>
<accession>A0A1H3KJI0</accession>
<dbReference type="STRING" id="1503961.SAMN05421736_102159"/>
<feature type="coiled-coil region" evidence="1">
    <location>
        <begin position="97"/>
        <end position="135"/>
    </location>
</feature>
<keyword evidence="1" id="KW-0175">Coiled coil</keyword>
<dbReference type="AlphaFoldDB" id="A0A1H3KJI0"/>
<evidence type="ECO:0000256" key="1">
    <source>
        <dbReference type="SAM" id="Coils"/>
    </source>
</evidence>
<keyword evidence="5" id="KW-1185">Reference proteome</keyword>
<evidence type="ECO:0000313" key="4">
    <source>
        <dbReference type="EMBL" id="SDY51818.1"/>
    </source>
</evidence>
<feature type="compositionally biased region" description="Basic and acidic residues" evidence="2">
    <location>
        <begin position="50"/>
        <end position="76"/>
    </location>
</feature>
<dbReference type="OrthoDB" id="2967741at2"/>
<feature type="region of interest" description="Disordered" evidence="2">
    <location>
        <begin position="33"/>
        <end position="94"/>
    </location>
</feature>
<gene>
    <name evidence="4" type="ORF">SAMN05421736_102159</name>
</gene>
<evidence type="ECO:0000313" key="5">
    <source>
        <dbReference type="Proteomes" id="UP000198935"/>
    </source>
</evidence>
<dbReference type="Proteomes" id="UP000198935">
    <property type="component" value="Unassembled WGS sequence"/>
</dbReference>
<dbReference type="EMBL" id="FNPI01000002">
    <property type="protein sequence ID" value="SDY51818.1"/>
    <property type="molecule type" value="Genomic_DNA"/>
</dbReference>
<protein>
    <submittedName>
        <fullName evidence="4">Uncharacterized protein</fullName>
    </submittedName>
</protein>
<keyword evidence="3" id="KW-0812">Transmembrane</keyword>
<proteinExistence type="predicted"/>
<feature type="compositionally biased region" description="Polar residues" evidence="2">
    <location>
        <begin position="82"/>
        <end position="93"/>
    </location>
</feature>
<keyword evidence="3" id="KW-0472">Membrane</keyword>
<keyword evidence="3" id="KW-1133">Transmembrane helix</keyword>
<feature type="transmembrane region" description="Helical" evidence="3">
    <location>
        <begin position="12"/>
        <end position="30"/>
    </location>
</feature>
<organism evidence="4 5">
    <name type="scientific">Evansella caseinilytica</name>
    <dbReference type="NCBI Taxonomy" id="1503961"/>
    <lineage>
        <taxon>Bacteria</taxon>
        <taxon>Bacillati</taxon>
        <taxon>Bacillota</taxon>
        <taxon>Bacilli</taxon>
        <taxon>Bacillales</taxon>
        <taxon>Bacillaceae</taxon>
        <taxon>Evansella</taxon>
    </lineage>
</organism>
<evidence type="ECO:0000256" key="2">
    <source>
        <dbReference type="SAM" id="MobiDB-lite"/>
    </source>
</evidence>
<reference evidence="5" key="1">
    <citation type="submission" date="2016-10" db="EMBL/GenBank/DDBJ databases">
        <authorList>
            <person name="Varghese N."/>
            <person name="Submissions S."/>
        </authorList>
    </citation>
    <scope>NUCLEOTIDE SEQUENCE [LARGE SCALE GENOMIC DNA]</scope>
    <source>
        <strain evidence="5">SP</strain>
    </source>
</reference>
<evidence type="ECO:0000256" key="3">
    <source>
        <dbReference type="SAM" id="Phobius"/>
    </source>
</evidence>